<dbReference type="InterPro" id="IPR001752">
    <property type="entry name" value="Kinesin_motor_dom"/>
</dbReference>
<evidence type="ECO:0000256" key="8">
    <source>
        <dbReference type="PROSITE-ProRule" id="PRU00283"/>
    </source>
</evidence>
<organism evidence="12 13">
    <name type="scientific">Pocillopora damicornis</name>
    <name type="common">Cauliflower coral</name>
    <name type="synonym">Millepora damicornis</name>
    <dbReference type="NCBI Taxonomy" id="46731"/>
    <lineage>
        <taxon>Eukaryota</taxon>
        <taxon>Metazoa</taxon>
        <taxon>Cnidaria</taxon>
        <taxon>Anthozoa</taxon>
        <taxon>Hexacorallia</taxon>
        <taxon>Scleractinia</taxon>
        <taxon>Astrocoeniina</taxon>
        <taxon>Pocilloporidae</taxon>
        <taxon>Pocillopora</taxon>
    </lineage>
</organism>
<dbReference type="CDD" id="cd00106">
    <property type="entry name" value="KISc"/>
    <property type="match status" value="1"/>
</dbReference>
<dbReference type="SMART" id="SM00129">
    <property type="entry name" value="KISc"/>
    <property type="match status" value="1"/>
</dbReference>
<evidence type="ECO:0000256" key="1">
    <source>
        <dbReference type="ARBA" id="ARBA00004245"/>
    </source>
</evidence>
<feature type="compositionally biased region" description="Basic and acidic residues" evidence="10">
    <location>
        <begin position="249"/>
        <end position="258"/>
    </location>
</feature>
<dbReference type="PROSITE" id="PS50067">
    <property type="entry name" value="KINESIN_MOTOR_2"/>
    <property type="match status" value="1"/>
</dbReference>
<sequence>MKPRKGDNQGEKCSTIKVGRDSGRVKVFVRVRPPRPNENSRKDQIAVNVEELSSKIHVTDPKHSWEKTFNFDHVFPKEATNPEVCSTISRPLVNAALNGFNGTLMAYGQTGSGKTHTLMAPDGITAGVVERCFKRITKDDYHDYKVTMSYLQIYQEKIYDLLNSTNKVELSLREHPVKGVYVENLSEFVVRSPSEVLHLLAVGKKRLVFAETKMNRNSSRSHSVCQLTIERTLNKNKMNAEGIAKHGANGRDSRDDLVPSKSSSEDSGEDLDAEASEENEDAEDDSFAKMVAFDDDVLIRGRIYLCDLAGSERLKKTQAEGERLSEAQHINLSLLELGNVIQALAEGKKTHVPFRNSTLTRLLQESLGGNCKTSLVVCVSPTMSDVSETKSTLFFGSRAMKITNTAYINVEVDYKRLSEDLSKIVDKREKDLEDLKQTFENRIDRLKHEAEMTVTNTIAEADRVVASVKSLYEKEKSSLESDVKNLNSRLDEEKTQTENLKSQITKAKGKLQEDMLRARSTLLTDIISMQLFYALRDLSLDFGHHLSENDISLKDICAQWAATKCKILENTDLLLDLLKSYLNVMNSKGEKLLEDGGNLKCLAGCEELFNADKRLLSASEEVSLYMTNKTDDDKVVASTGFCEILPCSETSTESSILSTEQNFGDGEESSNIRDKLVSLKKFMDDKALGFLTKVFELDVGNENRLLNTRQDIYGRIQELLKQEGTLLDFKENAELSHVADALSLLDHCHSHVIVDKALQGALLVLENNDVIKRCNVIQKQKDVLQDENETLRKQIQILQKEAEKLNGKLNETSTSLCDVKKSKERLEDDLSSVFQLYNMTNTERKVNMENDENLDRSTILQENVTTLLENNAKLQEKLEVSENDKENLKSELTSVKEELKKLKDAYLQSERGTQTDLVDPYEFTNPLLQDQTKEFPDRDGVIQAILSSLYDDQSWSLEKAAFAAQSNNVDDVSSLRAVINHRLGEEWSLAILENARMKSELDDILGRINEEKRNLASELADSKFQAEEVNSMKEQLNAKGEDFADGLRVLMDENSWESIVKEKLDELSMVRRENEKLMNELDSLKSKYSDPEKDEENSNKMHEKELEDLFERERQLTTNITQMNERCSSLEEQLSRSALENIKLKEQLRKLNMEVSDVRQEKAELTDQKIALEESLQEQQENAKREIAAVMEGKATLERQLQAKTQEFEEGKTLLKLKDARLSKVEAELLETKAYYEELLQEKLDEFEVDKQNMMKEINSLRCLQGLPALKKDSLQSKQEVKDGLKNGENQVKSKKNNKLNSELTRAKEQLVRLKAELTLSNMQTRNLGSQLSSLREDSTKLEAELSTVRVSPRNSGQRRASFSCYEETVRLEMELAEAKERIIDLQEKLLIIYKEKFALEEKISSLEGQRNGHSENGERPYSANNDQEPFCDLEKTKELESKIGLLEAEKERLQRELDDTNADKSRLESIEHCVQQLVSLEDEHLRVKDRLKKWATNSKDEQQLNEIKVNVKKITEKSYLNELRVISGENLVLQEEVNSLRETIAQLESDLEALKFKLSFTDAIQDVSLDKKTVATLLVSVKQERAELQAALNEVLIEKDNLDEELTEIKVKYANLQREFAMTSIVKDDLELEVLSLKKASLTRGLSNLTQSSEECKSEMSDSSLDDKLMNRSDGNGVGESMDKKIASAGGGRKRAPAVNSRKTMITKNLKAGNDSLSSGKSTSSSSPKNEKKTPPQRPNTLTSLPLSPKKSAGRRTKSLESSGEKPRGRTPRSIIDDNQSTNDNPNHLAISYDLIKIDDVGSEACALHGATDGIESGLLRKTPEGQRLNPEGMEHDNEPCFNIDDTGHVKIDAHQGAIKGISETLSTLSQSTEVLVKTAWSLKNFFRRQQSPPIPDHKIDALTQ</sequence>
<feature type="region of interest" description="Disordered" evidence="10">
    <location>
        <begin position="245"/>
        <end position="286"/>
    </location>
</feature>
<keyword evidence="7" id="KW-0206">Cytoskeleton</keyword>
<evidence type="ECO:0000313" key="13">
    <source>
        <dbReference type="Proteomes" id="UP000275408"/>
    </source>
</evidence>
<evidence type="ECO:0000256" key="7">
    <source>
        <dbReference type="ARBA" id="ARBA00023212"/>
    </source>
</evidence>
<keyword evidence="7" id="KW-0963">Cytoplasm</keyword>
<keyword evidence="6 8" id="KW-0505">Motor protein</keyword>
<feature type="coiled-coil region" evidence="9">
    <location>
        <begin position="774"/>
        <end position="815"/>
    </location>
</feature>
<feature type="coiled-coil region" evidence="9">
    <location>
        <begin position="1437"/>
        <end position="1471"/>
    </location>
</feature>
<feature type="coiled-coil region" evidence="9">
    <location>
        <begin position="1498"/>
        <end position="1620"/>
    </location>
</feature>
<dbReference type="SUPFAM" id="SSF52540">
    <property type="entry name" value="P-loop containing nucleoside triphosphate hydrolases"/>
    <property type="match status" value="1"/>
</dbReference>
<dbReference type="GO" id="GO:0007018">
    <property type="term" value="P:microtubule-based movement"/>
    <property type="evidence" value="ECO:0007669"/>
    <property type="project" value="InterPro"/>
</dbReference>
<comment type="caution">
    <text evidence="12">The sequence shown here is derived from an EMBL/GenBank/DDBJ whole genome shotgun (WGS) entry which is preliminary data.</text>
</comment>
<keyword evidence="13" id="KW-1185">Reference proteome</keyword>
<feature type="domain" description="Kinesin motor" evidence="11">
    <location>
        <begin position="24"/>
        <end position="402"/>
    </location>
</feature>
<proteinExistence type="inferred from homology"/>
<dbReference type="InterPro" id="IPR036961">
    <property type="entry name" value="Kinesin_motor_dom_sf"/>
</dbReference>
<feature type="region of interest" description="Disordered" evidence="10">
    <location>
        <begin position="1279"/>
        <end position="1300"/>
    </location>
</feature>
<feature type="coiled-coil region" evidence="9">
    <location>
        <begin position="857"/>
        <end position="905"/>
    </location>
</feature>
<feature type="coiled-coil region" evidence="9">
    <location>
        <begin position="418"/>
        <end position="510"/>
    </location>
</feature>
<feature type="compositionally biased region" description="Low complexity" evidence="10">
    <location>
        <begin position="1717"/>
        <end position="1729"/>
    </location>
</feature>
<dbReference type="InterPro" id="IPR019821">
    <property type="entry name" value="Kinesin_motor_CS"/>
</dbReference>
<feature type="region of interest" description="Disordered" evidence="10">
    <location>
        <begin position="1082"/>
        <end position="1102"/>
    </location>
</feature>
<dbReference type="GO" id="GO:0005524">
    <property type="term" value="F:ATP binding"/>
    <property type="evidence" value="ECO:0007669"/>
    <property type="project" value="UniProtKB-UniRule"/>
</dbReference>
<reference evidence="12 13" key="1">
    <citation type="journal article" date="2018" name="Sci. Rep.">
        <title>Comparative analysis of the Pocillopora damicornis genome highlights role of immune system in coral evolution.</title>
        <authorList>
            <person name="Cunning R."/>
            <person name="Bay R.A."/>
            <person name="Gillette P."/>
            <person name="Baker A.C."/>
            <person name="Traylor-Knowles N."/>
        </authorList>
    </citation>
    <scope>NUCLEOTIDE SEQUENCE [LARGE SCALE GENOMIC DNA]</scope>
    <source>
        <strain evidence="12">RSMAS</strain>
        <tissue evidence="12">Whole animal</tissue>
    </source>
</reference>
<dbReference type="GO" id="GO:0003777">
    <property type="term" value="F:microtubule motor activity"/>
    <property type="evidence" value="ECO:0007669"/>
    <property type="project" value="InterPro"/>
</dbReference>
<keyword evidence="5 9" id="KW-0175">Coiled coil</keyword>
<dbReference type="InterPro" id="IPR027417">
    <property type="entry name" value="P-loop_NTPase"/>
</dbReference>
<comment type="subcellular location">
    <subcellularLocation>
        <location evidence="1">Cytoplasm</location>
        <location evidence="1">Cytoskeleton</location>
    </subcellularLocation>
</comment>
<name>A0A3M6UQI8_POCDA</name>
<evidence type="ECO:0000256" key="9">
    <source>
        <dbReference type="SAM" id="Coils"/>
    </source>
</evidence>
<dbReference type="STRING" id="46731.A0A3M6UQI8"/>
<keyword evidence="2" id="KW-0493">Microtubule</keyword>
<dbReference type="Gene3D" id="3.40.850.10">
    <property type="entry name" value="Kinesin motor domain"/>
    <property type="match status" value="1"/>
</dbReference>
<accession>A0A3M6UQI8</accession>
<dbReference type="PANTHER" id="PTHR47968">
    <property type="entry name" value="CENTROMERE PROTEIN E"/>
    <property type="match status" value="1"/>
</dbReference>
<feature type="region of interest" description="Disordered" evidence="10">
    <location>
        <begin position="1407"/>
        <end position="1426"/>
    </location>
</feature>
<evidence type="ECO:0000256" key="4">
    <source>
        <dbReference type="ARBA" id="ARBA00022840"/>
    </source>
</evidence>
<feature type="compositionally biased region" description="Acidic residues" evidence="10">
    <location>
        <begin position="266"/>
        <end position="285"/>
    </location>
</feature>
<feature type="coiled-coil region" evidence="9">
    <location>
        <begin position="1369"/>
        <end position="1396"/>
    </location>
</feature>
<dbReference type="GO" id="GO:0008017">
    <property type="term" value="F:microtubule binding"/>
    <property type="evidence" value="ECO:0007669"/>
    <property type="project" value="InterPro"/>
</dbReference>
<dbReference type="InterPro" id="IPR027640">
    <property type="entry name" value="Kinesin-like_fam"/>
</dbReference>
<comment type="similarity">
    <text evidence="8">Belongs to the TRAFAC class myosin-kinesin ATPase superfamily. Kinesin family.</text>
</comment>
<dbReference type="PROSITE" id="PS00411">
    <property type="entry name" value="KINESIN_MOTOR_1"/>
    <property type="match status" value="1"/>
</dbReference>
<dbReference type="PRINTS" id="PR00380">
    <property type="entry name" value="KINESINHEAVY"/>
</dbReference>
<dbReference type="GO" id="GO:0005874">
    <property type="term" value="C:microtubule"/>
    <property type="evidence" value="ECO:0007669"/>
    <property type="project" value="UniProtKB-KW"/>
</dbReference>
<evidence type="ECO:0000256" key="2">
    <source>
        <dbReference type="ARBA" id="ARBA00022701"/>
    </source>
</evidence>
<dbReference type="OrthoDB" id="5962160at2759"/>
<keyword evidence="4 8" id="KW-0067">ATP-binding</keyword>
<dbReference type="EMBL" id="RCHS01000990">
    <property type="protein sequence ID" value="RMX55879.1"/>
    <property type="molecule type" value="Genomic_DNA"/>
</dbReference>
<keyword evidence="3 8" id="KW-0547">Nucleotide-binding</keyword>
<protein>
    <recommendedName>
        <fullName evidence="11">Kinesin motor domain-containing protein</fullName>
    </recommendedName>
</protein>
<dbReference type="PANTHER" id="PTHR47968:SF36">
    <property type="entry name" value="KINESIN HEAVY CHAIN ISOFORM X1"/>
    <property type="match status" value="1"/>
</dbReference>
<feature type="compositionally biased region" description="Basic and acidic residues" evidence="10">
    <location>
        <begin position="1655"/>
        <end position="1672"/>
    </location>
</feature>
<feature type="binding site" evidence="8">
    <location>
        <begin position="108"/>
        <end position="115"/>
    </location>
    <ligand>
        <name>ATP</name>
        <dbReference type="ChEBI" id="CHEBI:30616"/>
    </ligand>
</feature>
<evidence type="ECO:0000256" key="3">
    <source>
        <dbReference type="ARBA" id="ARBA00022741"/>
    </source>
</evidence>
<evidence type="ECO:0000313" key="12">
    <source>
        <dbReference type="EMBL" id="RMX55879.1"/>
    </source>
</evidence>
<dbReference type="Pfam" id="PF00225">
    <property type="entry name" value="Kinesin"/>
    <property type="match status" value="1"/>
</dbReference>
<evidence type="ECO:0000256" key="5">
    <source>
        <dbReference type="ARBA" id="ARBA00023054"/>
    </source>
</evidence>
<evidence type="ECO:0000256" key="10">
    <source>
        <dbReference type="SAM" id="MobiDB-lite"/>
    </source>
</evidence>
<evidence type="ECO:0000256" key="6">
    <source>
        <dbReference type="ARBA" id="ARBA00023175"/>
    </source>
</evidence>
<gene>
    <name evidence="12" type="ORF">pdam_00006280</name>
</gene>
<feature type="region of interest" description="Disordered" evidence="10">
    <location>
        <begin position="1650"/>
        <end position="1787"/>
    </location>
</feature>
<evidence type="ECO:0000259" key="11">
    <source>
        <dbReference type="PROSITE" id="PS50067"/>
    </source>
</evidence>
<feature type="compositionally biased region" description="Basic and acidic residues" evidence="10">
    <location>
        <begin position="1407"/>
        <end position="1419"/>
    </location>
</feature>
<feature type="compositionally biased region" description="Polar residues" evidence="10">
    <location>
        <begin position="1778"/>
        <end position="1787"/>
    </location>
</feature>
<dbReference type="Proteomes" id="UP000275408">
    <property type="component" value="Unassembled WGS sequence"/>
</dbReference>